<gene>
    <name evidence="2" type="ORF">DW957_06330</name>
</gene>
<accession>A0A413QL18</accession>
<dbReference type="AlphaFoldDB" id="A0A413QL18"/>
<protein>
    <submittedName>
        <fullName evidence="2">Uncharacterized protein</fullName>
    </submittedName>
</protein>
<keyword evidence="1" id="KW-0175">Coiled coil</keyword>
<dbReference type="Proteomes" id="UP000284962">
    <property type="component" value="Unassembled WGS sequence"/>
</dbReference>
<feature type="coiled-coil region" evidence="1">
    <location>
        <begin position="30"/>
        <end position="69"/>
    </location>
</feature>
<comment type="caution">
    <text evidence="2">The sequence shown here is derived from an EMBL/GenBank/DDBJ whole genome shotgun (WGS) entry which is preliminary data.</text>
</comment>
<sequence>MADFKDIDLSKFSLDLTKTMQHVNPIQDHMARMQREQEQTIRSIQKAKEEKEAEELRRHNELVAALKEAGEKGATIVIGDNANGIQIQQNSDGATQEMTNSQTFNYDKALEVLKEIREYVDFPQFQTTFKENSENVKTIIEDTIKAVESKEDVGIVKKSLRILKDLAVGASGSLIASGIIALLGTLPL</sequence>
<evidence type="ECO:0000313" key="2">
    <source>
        <dbReference type="EMBL" id="RHA00369.1"/>
    </source>
</evidence>
<evidence type="ECO:0000313" key="3">
    <source>
        <dbReference type="Proteomes" id="UP000284962"/>
    </source>
</evidence>
<name>A0A413QL18_9FIRM</name>
<dbReference type="EMBL" id="QSEW01000005">
    <property type="protein sequence ID" value="RHA00369.1"/>
    <property type="molecule type" value="Genomic_DNA"/>
</dbReference>
<organism evidence="2 3">
    <name type="scientific">Dorea formicigenerans</name>
    <dbReference type="NCBI Taxonomy" id="39486"/>
    <lineage>
        <taxon>Bacteria</taxon>
        <taxon>Bacillati</taxon>
        <taxon>Bacillota</taxon>
        <taxon>Clostridia</taxon>
        <taxon>Lachnospirales</taxon>
        <taxon>Lachnospiraceae</taxon>
        <taxon>Dorea</taxon>
    </lineage>
</organism>
<evidence type="ECO:0000256" key="1">
    <source>
        <dbReference type="SAM" id="Coils"/>
    </source>
</evidence>
<proteinExistence type="predicted"/>
<reference evidence="2 3" key="1">
    <citation type="submission" date="2018-08" db="EMBL/GenBank/DDBJ databases">
        <title>A genome reference for cultivated species of the human gut microbiota.</title>
        <authorList>
            <person name="Zou Y."/>
            <person name="Xue W."/>
            <person name="Luo G."/>
        </authorList>
    </citation>
    <scope>NUCLEOTIDE SEQUENCE [LARGE SCALE GENOMIC DNA]</scope>
    <source>
        <strain evidence="2 3">AM46-16</strain>
    </source>
</reference>